<evidence type="ECO:0000256" key="2">
    <source>
        <dbReference type="PIRSR" id="PIRSR620019-1"/>
    </source>
</evidence>
<dbReference type="GO" id="GO:0016746">
    <property type="term" value="F:acyltransferase activity"/>
    <property type="evidence" value="ECO:0007669"/>
    <property type="project" value="UniProtKB-KW"/>
</dbReference>
<dbReference type="EMBL" id="FNYS01000022">
    <property type="protein sequence ID" value="SEJ29115.1"/>
    <property type="molecule type" value="Genomic_DNA"/>
</dbReference>
<dbReference type="InterPro" id="IPR050179">
    <property type="entry name" value="Trans_hexapeptide_repeat"/>
</dbReference>
<dbReference type="InterPro" id="IPR020019">
    <property type="entry name" value="AcTrfase_PglD-like"/>
</dbReference>
<organism evidence="3 4">
    <name type="scientific">Myroides marinus</name>
    <dbReference type="NCBI Taxonomy" id="703342"/>
    <lineage>
        <taxon>Bacteria</taxon>
        <taxon>Pseudomonadati</taxon>
        <taxon>Bacteroidota</taxon>
        <taxon>Flavobacteriia</taxon>
        <taxon>Flavobacteriales</taxon>
        <taxon>Flavobacteriaceae</taxon>
        <taxon>Myroides</taxon>
    </lineage>
</organism>
<dbReference type="AlphaFoldDB" id="A0A1H6XX08"/>
<evidence type="ECO:0000256" key="1">
    <source>
        <dbReference type="ARBA" id="ARBA00007274"/>
    </source>
</evidence>
<dbReference type="Proteomes" id="UP000183077">
    <property type="component" value="Unassembled WGS sequence"/>
</dbReference>
<dbReference type="PANTHER" id="PTHR43300:SF7">
    <property type="entry name" value="UDP-N-ACETYLBACILLOSAMINE N-ACETYLTRANSFERASE"/>
    <property type="match status" value="1"/>
</dbReference>
<evidence type="ECO:0000313" key="3">
    <source>
        <dbReference type="EMBL" id="SEJ29115.1"/>
    </source>
</evidence>
<reference evidence="3 4" key="1">
    <citation type="submission" date="2016-10" db="EMBL/GenBank/DDBJ databases">
        <authorList>
            <person name="de Groot N.N."/>
        </authorList>
    </citation>
    <scope>NUCLEOTIDE SEQUENCE [LARGE SCALE GENOMIC DNA]</scope>
    <source>
        <strain evidence="3 4">DSM 23048</strain>
    </source>
</reference>
<dbReference type="RefSeq" id="WP_074747518.1">
    <property type="nucleotide sequence ID" value="NZ_FNYS01000022.1"/>
</dbReference>
<keyword evidence="3" id="KW-0808">Transferase</keyword>
<feature type="site" description="Increases basicity of active site His" evidence="2">
    <location>
        <position position="146"/>
    </location>
</feature>
<proteinExistence type="inferred from homology"/>
<gene>
    <name evidence="3" type="ORF">SAMN04488018_12210</name>
</gene>
<evidence type="ECO:0000313" key="4">
    <source>
        <dbReference type="Proteomes" id="UP000183077"/>
    </source>
</evidence>
<keyword evidence="3" id="KW-0012">Acyltransferase</keyword>
<name>A0A1H6XX08_9FLAO</name>
<protein>
    <submittedName>
        <fullName evidence="3">Sugar O-acyltransferase, sialic acid O-acetyltransferase NeuD family</fullName>
    </submittedName>
</protein>
<dbReference type="Gene3D" id="2.160.10.10">
    <property type="entry name" value="Hexapeptide repeat proteins"/>
    <property type="match status" value="1"/>
</dbReference>
<sequence>MDKFVIIGGKGSAIVVAEHIYDAQVKGANVEMLGFAFDDESFGDEIAGFPILCKTYEVFEKYKNDSDVKFIFQLFRPDLMKERIELLLSYGIPLERFGSFIHPSAIVSRSAKIGYGTVVLANSVVNSQSILGNFCTLHSNVLIGHDTTIDDYTFIAAHNVIGSSTKIGKANFFGLNSSINNYITIGDYCFVAMASNVIKSIDNETKVKGNPAKSFESKIKPL</sequence>
<comment type="similarity">
    <text evidence="1">Belongs to the transferase hexapeptide repeat family.</text>
</comment>
<dbReference type="SUPFAM" id="SSF51161">
    <property type="entry name" value="Trimeric LpxA-like enzymes"/>
    <property type="match status" value="1"/>
</dbReference>
<dbReference type="PANTHER" id="PTHR43300">
    <property type="entry name" value="ACETYLTRANSFERASE"/>
    <property type="match status" value="1"/>
</dbReference>
<dbReference type="CDD" id="cd03360">
    <property type="entry name" value="LbH_AT_putative"/>
    <property type="match status" value="1"/>
</dbReference>
<dbReference type="GeneID" id="82258348"/>
<accession>A0A1H6XX08</accession>
<feature type="active site" description="Proton acceptor" evidence="2">
    <location>
        <position position="145"/>
    </location>
</feature>
<dbReference type="InterPro" id="IPR011004">
    <property type="entry name" value="Trimer_LpxA-like_sf"/>
</dbReference>